<sequence>MPPGNHKGQTSYAYIEKRFSELWKLKHKFEKSRLGGYQKWKKSEEGQQIRAQATRDFVREHGKYTKASESTSARLNEGRPPPDRPIDRGSPDLFTPSGESSSGPDIDRLLADFPSSSDISPDMADIQNNMPNAPSASSVAAGGGASDMDTSPPMEGGAGGSGATSGGLAVGAMHTIIPNPRLKSGHMTFQKVWYKYTYGLANSVIKLPTPRVVRYTTPYAYYPVDWLPYYMSPAEYTCLPNDSRVVKVSATITPIGTRTAFDHGTTLSGTATTEYVPIVKHAIGLNTQLYIENRSVQLKSTEPMMVEGFSAKSLEDHYKSMYHFIGALEVPRHLNWYANILYNDNSENGFDGLDLQTQYRIDKVFTTHIINHKLGQPIVNYEYTPNNGYCKPSKRNFLIDYNTTDGFPADVTNTSFPWKKVLPSLVKMYPIEKKMGRIGVNKKTELASNNFVNKISTNYYQSVEGMPFVDIRGSTVGSYTPQPQVHLGLLATPALNPATETKNFLNSSLYTVTKTECIVSFDLDSMCVSGQPYCWPKDTKFFTDQDATFYGYGYTNFGTHATTSGRLERTPENSSTFPQEGNKKHGIKRNKYIDPHSSKGRDRIKRSLIKDFSEIELDEIEFHENFSDLSE</sequence>
<dbReference type="SUPFAM" id="SSF88645">
    <property type="entry name" value="ssDNA viruses"/>
    <property type="match status" value="1"/>
</dbReference>
<dbReference type="GO" id="GO:0005198">
    <property type="term" value="F:structural molecule activity"/>
    <property type="evidence" value="ECO:0007669"/>
    <property type="project" value="InterPro"/>
</dbReference>
<reference evidence="2" key="1">
    <citation type="submission" date="2020-09" db="EMBL/GenBank/DDBJ databases">
        <title>Parvovirus dark matter in the feces of wild birds.</title>
        <authorList>
            <person name="Dai Z."/>
            <person name="Yang S."/>
            <person name="Zhang W."/>
        </authorList>
    </citation>
    <scope>NUCLEOTIDE SEQUENCE</scope>
    <source>
        <strain evidence="2">Coa130par04</strain>
    </source>
</reference>
<dbReference type="InterPro" id="IPR016184">
    <property type="entry name" value="Capsid/spike_ssDNA_virus"/>
</dbReference>
<organism evidence="2">
    <name type="scientific">Periparus ater ambidensovirus</name>
    <dbReference type="NCBI Taxonomy" id="2794455"/>
    <lineage>
        <taxon>Viruses</taxon>
        <taxon>Monodnaviria</taxon>
        <taxon>Shotokuvirae</taxon>
        <taxon>Cossaviricota</taxon>
        <taxon>Quintoviricetes</taxon>
        <taxon>Piccovirales</taxon>
        <taxon>Parvoviridae</taxon>
        <taxon>Densovirinae</taxon>
        <taxon>Ambidensovirus</taxon>
    </lineage>
</organism>
<proteinExistence type="predicted"/>
<feature type="region of interest" description="Disordered" evidence="1">
    <location>
        <begin position="61"/>
        <end position="163"/>
    </location>
</feature>
<dbReference type="InterPro" id="IPR003433">
    <property type="entry name" value="Capsid_VP4_densovirus"/>
</dbReference>
<name>A0A8A4XDI0_9VIRU</name>
<feature type="region of interest" description="Disordered" evidence="1">
    <location>
        <begin position="563"/>
        <end position="601"/>
    </location>
</feature>
<feature type="compositionally biased region" description="Basic and acidic residues" evidence="1">
    <location>
        <begin position="591"/>
        <end position="601"/>
    </location>
</feature>
<dbReference type="EMBL" id="MW046430">
    <property type="protein sequence ID" value="QTE03814.1"/>
    <property type="molecule type" value="Genomic_DNA"/>
</dbReference>
<evidence type="ECO:0000256" key="1">
    <source>
        <dbReference type="SAM" id="MobiDB-lite"/>
    </source>
</evidence>
<evidence type="ECO:0000313" key="2">
    <source>
        <dbReference type="EMBL" id="QTE03814.1"/>
    </source>
</evidence>
<dbReference type="Pfam" id="PF02336">
    <property type="entry name" value="Denso_VP4"/>
    <property type="match status" value="1"/>
</dbReference>
<accession>A0A8A4XDI0</accession>
<protein>
    <submittedName>
        <fullName evidence="2">VP4</fullName>
    </submittedName>
</protein>
<feature type="compositionally biased region" description="Basic and acidic residues" evidence="1">
    <location>
        <begin position="76"/>
        <end position="90"/>
    </location>
</feature>